<evidence type="ECO:0000259" key="2">
    <source>
        <dbReference type="Pfam" id="PF25583"/>
    </source>
</evidence>
<evidence type="ECO:0000313" key="3">
    <source>
        <dbReference type="EMBL" id="SDO74137.1"/>
    </source>
</evidence>
<evidence type="ECO:0000259" key="1">
    <source>
        <dbReference type="Pfam" id="PF13280"/>
    </source>
</evidence>
<dbReference type="OrthoDB" id="9772503at2"/>
<dbReference type="STRING" id="240303.SAMN05421677_107192"/>
<organism evidence="3 4">
    <name type="scientific">Halobacillus aidingensis</name>
    <dbReference type="NCBI Taxonomy" id="240303"/>
    <lineage>
        <taxon>Bacteria</taxon>
        <taxon>Bacillati</taxon>
        <taxon>Bacillota</taxon>
        <taxon>Bacilli</taxon>
        <taxon>Bacillales</taxon>
        <taxon>Bacillaceae</taxon>
        <taxon>Halobacillus</taxon>
    </lineage>
</organism>
<dbReference type="InterPro" id="IPR026881">
    <property type="entry name" value="WYL_dom"/>
</dbReference>
<dbReference type="PANTHER" id="PTHR34580">
    <property type="match status" value="1"/>
</dbReference>
<dbReference type="Pfam" id="PF25583">
    <property type="entry name" value="WCX"/>
    <property type="match status" value="1"/>
</dbReference>
<evidence type="ECO:0000313" key="4">
    <source>
        <dbReference type="Proteomes" id="UP000198860"/>
    </source>
</evidence>
<gene>
    <name evidence="3" type="ORF">SAMN05421677_107192</name>
</gene>
<dbReference type="PANTHER" id="PTHR34580:SF1">
    <property type="entry name" value="PROTEIN PAFC"/>
    <property type="match status" value="1"/>
</dbReference>
<feature type="domain" description="WCX" evidence="2">
    <location>
        <begin position="250"/>
        <end position="323"/>
    </location>
</feature>
<dbReference type="InterPro" id="IPR057727">
    <property type="entry name" value="WCX_dom"/>
</dbReference>
<dbReference type="EMBL" id="FNIZ01000007">
    <property type="protein sequence ID" value="SDO74137.1"/>
    <property type="molecule type" value="Genomic_DNA"/>
</dbReference>
<protein>
    <submittedName>
        <fullName evidence="3">Predicted DNA-binding transcriptional regulator YafY, contains an HTH and WYL domains</fullName>
    </submittedName>
</protein>
<dbReference type="Proteomes" id="UP000198860">
    <property type="component" value="Unassembled WGS sequence"/>
</dbReference>
<keyword evidence="3" id="KW-0238">DNA-binding</keyword>
<dbReference type="RefSeq" id="WP_089652245.1">
    <property type="nucleotide sequence ID" value="NZ_FNIZ01000007.1"/>
</dbReference>
<reference evidence="4" key="1">
    <citation type="submission" date="2016-10" db="EMBL/GenBank/DDBJ databases">
        <authorList>
            <person name="Varghese N."/>
            <person name="Submissions S."/>
        </authorList>
    </citation>
    <scope>NUCLEOTIDE SEQUENCE [LARGE SCALE GENOMIC DNA]</scope>
    <source>
        <strain evidence="4">CGMCC 1.3703</strain>
    </source>
</reference>
<proteinExistence type="predicted"/>
<dbReference type="AlphaFoldDB" id="A0A1H0M146"/>
<feature type="domain" description="WYL" evidence="1">
    <location>
        <begin position="147"/>
        <end position="220"/>
    </location>
</feature>
<dbReference type="PROSITE" id="PS52050">
    <property type="entry name" value="WYL"/>
    <property type="match status" value="1"/>
</dbReference>
<name>A0A1H0M146_HALAD</name>
<keyword evidence="4" id="KW-1185">Reference proteome</keyword>
<accession>A0A1H0M146</accession>
<dbReference type="InterPro" id="IPR051534">
    <property type="entry name" value="CBASS_pafABC_assoc_protein"/>
</dbReference>
<dbReference type="Pfam" id="PF13280">
    <property type="entry name" value="WYL"/>
    <property type="match status" value="1"/>
</dbReference>
<dbReference type="GO" id="GO:0003677">
    <property type="term" value="F:DNA binding"/>
    <property type="evidence" value="ECO:0007669"/>
    <property type="project" value="UniProtKB-KW"/>
</dbReference>
<sequence length="328" mass="38968">MELNNNTRLLKLRDILFEETDEHHELSIQEICEKLKLYFGPEAKFDARTLKRDMDVLEDAGIEIIRNTGRFGKVYYSYQDRVFETYQLRLINDAILSAKFITEKEKKDLIERNKQLTSRHIAKTLPDPLLYSQSANDDYELVKLSIDNVHRAISEQKVLHYQYGKYNMDKEFEYHRNGDTYHVEPYALIWQNDFYYLIGRFRGNGEMRHYRLDRMRNIEISEERFKRKQDFLVKEYVDQSFHMFAGEEAWIKIEFDASLLNVVLDRFGKDASIKAISDDRFILSTKAKMSIGLIGWILTWGHKAKVVSPESLVAQVKEEVQKMSKQYE</sequence>